<dbReference type="SMART" id="SM00404">
    <property type="entry name" value="PTPc_motif"/>
    <property type="match status" value="1"/>
</dbReference>
<dbReference type="InterPro" id="IPR020422">
    <property type="entry name" value="TYR_PHOSPHATASE_DUAL_dom"/>
</dbReference>
<feature type="compositionally biased region" description="Basic and acidic residues" evidence="12">
    <location>
        <begin position="284"/>
        <end position="315"/>
    </location>
</feature>
<evidence type="ECO:0000256" key="5">
    <source>
        <dbReference type="ARBA" id="ARBA00022912"/>
    </source>
</evidence>
<comment type="function">
    <text evidence="7">Possesses RNA 5'-triphosphatase and diphosphatase activities, but displays a poor protein-tyrosine phosphatase activity. In addition, has phosphatase activity with ATP, ADP and O-methylfluorescein phosphate (in vitro). Binds to RNA. May participate in nuclear mRNA metabolism.</text>
</comment>
<dbReference type="AlphaFoldDB" id="A0A6A5EAW6"/>
<dbReference type="InterPro" id="IPR000387">
    <property type="entry name" value="Tyr_Pase_dom"/>
</dbReference>
<dbReference type="GO" id="GO:0005634">
    <property type="term" value="C:nucleus"/>
    <property type="evidence" value="ECO:0007669"/>
    <property type="project" value="UniProtKB-SubCell"/>
</dbReference>
<name>A0A6A5EAW6_PERFL</name>
<dbReference type="SUPFAM" id="SSF52799">
    <property type="entry name" value="(Phosphotyrosine protein) phosphatases II"/>
    <property type="match status" value="1"/>
</dbReference>
<keyword evidence="6" id="KW-0539">Nucleus</keyword>
<gene>
    <name evidence="14" type="ORF">PFLUV_G00206110</name>
</gene>
<reference evidence="14 15" key="1">
    <citation type="submission" date="2019-06" db="EMBL/GenBank/DDBJ databases">
        <title>A chromosome-scale genome assembly of the European perch, Perca fluviatilis.</title>
        <authorList>
            <person name="Roques C."/>
            <person name="Zahm M."/>
            <person name="Cabau C."/>
            <person name="Klopp C."/>
            <person name="Bouchez O."/>
            <person name="Donnadieu C."/>
            <person name="Kuhl H."/>
            <person name="Gislard M."/>
            <person name="Guendouz S."/>
            <person name="Journot L."/>
            <person name="Haffray P."/>
            <person name="Bestin A."/>
            <person name="Morvezen R."/>
            <person name="Feron R."/>
            <person name="Wen M."/>
            <person name="Jouanno E."/>
            <person name="Herpin A."/>
            <person name="Schartl M."/>
            <person name="Postlethwait J."/>
            <person name="Schaerlinger B."/>
            <person name="Chardard D."/>
            <person name="Lecocq T."/>
            <person name="Poncet C."/>
            <person name="Jaffrelo L."/>
            <person name="Lampietro C."/>
            <person name="Guiguen Y."/>
        </authorList>
    </citation>
    <scope>NUCLEOTIDE SEQUENCE [LARGE SCALE GENOMIC DNA]</scope>
    <source>
        <tissue evidence="14">Blood</tissue>
    </source>
</reference>
<proteinExistence type="inferred from homology"/>
<accession>A0A6A5EAW6</accession>
<comment type="subcellular location">
    <subcellularLocation>
        <location evidence="1">Nucleus</location>
    </subcellularLocation>
</comment>
<evidence type="ECO:0000256" key="8">
    <source>
        <dbReference type="ARBA" id="ARBA00065987"/>
    </source>
</evidence>
<evidence type="ECO:0000256" key="12">
    <source>
        <dbReference type="SAM" id="MobiDB-lite"/>
    </source>
</evidence>
<comment type="caution">
    <text evidence="14">The sequence shown here is derived from an EMBL/GenBank/DDBJ whole genome shotgun (WGS) entry which is preliminary data.</text>
</comment>
<evidence type="ECO:0000256" key="7">
    <source>
        <dbReference type="ARBA" id="ARBA00054725"/>
    </source>
</evidence>
<keyword evidence="5" id="KW-0904">Protein phosphatase</keyword>
<dbReference type="InterPro" id="IPR003595">
    <property type="entry name" value="Tyr_Pase_cat"/>
</dbReference>
<sequence length="429" mass="49635">MSRYNKKNGIPDRWLDYRAVGKRLPGTRFIAFKVPLKQSLNRKLPCSDAFGPWELLDALSRDEQRLGLIIDLTFTTRYYTLQDIPDSLLFVKIFTAGHEVPSDETILSFKRAVRRFLRENADNDELIGVHCTHGLNRTGYLICRYLIDVDGMDPKEAVELFNSSRGHAVERQNYLDDLQRGPKRSNVGMEESEQEPMRGLAAHRPSYAASDSDSRDERQPRFNDSRHQSRSFSPRETNQRSHHNRHPPGGRGLLPSPSLLPPWAEPPRAAPLNPYRWTAPHVDGSWRRPPRSDESRNLPPEETRSRYGPSEESRSRYLPPTEARSRYPVPKETGSRYLPPTQTGSAYPPRTESRSRHPPPERGRRPPSRLPEDRRRDPAPPPSLPRYSARWANESNGHDRREEEWAAPRMRHPSSTQTHRHRVNTFDDY</sequence>
<dbReference type="PANTHER" id="PTHR10367:SF9">
    <property type="entry name" value="DUAL-SPECIFICITY PHOSPHATASE 11 (RNA_RNP COMPLEX 1-INTERACTING)"/>
    <property type="match status" value="1"/>
</dbReference>
<evidence type="ECO:0000256" key="9">
    <source>
        <dbReference type="ARBA" id="ARBA00068666"/>
    </source>
</evidence>
<evidence type="ECO:0000313" key="14">
    <source>
        <dbReference type="EMBL" id="KAF1377950.1"/>
    </source>
</evidence>
<dbReference type="PANTHER" id="PTHR10367">
    <property type="entry name" value="MRNA-CAPPING ENZYME"/>
    <property type="match status" value="1"/>
</dbReference>
<dbReference type="OrthoDB" id="428974at2759"/>
<feature type="compositionally biased region" description="Basic and acidic residues" evidence="12">
    <location>
        <begin position="396"/>
        <end position="406"/>
    </location>
</feature>
<evidence type="ECO:0000256" key="6">
    <source>
        <dbReference type="ARBA" id="ARBA00023242"/>
    </source>
</evidence>
<dbReference type="Gene3D" id="3.90.190.10">
    <property type="entry name" value="Protein tyrosine phosphatase superfamily"/>
    <property type="match status" value="1"/>
</dbReference>
<dbReference type="Proteomes" id="UP000465112">
    <property type="component" value="Chromosome 17"/>
</dbReference>
<comment type="subunit">
    <text evidence="8">Monomer. May interact with SFRS7 and SFRS9/SRP30C.</text>
</comment>
<dbReference type="Pfam" id="PF00782">
    <property type="entry name" value="DSPc"/>
    <property type="match status" value="1"/>
</dbReference>
<dbReference type="GO" id="GO:0003723">
    <property type="term" value="F:RNA binding"/>
    <property type="evidence" value="ECO:0007669"/>
    <property type="project" value="UniProtKB-KW"/>
</dbReference>
<dbReference type="CDD" id="cd17665">
    <property type="entry name" value="DSP_DUSP11"/>
    <property type="match status" value="1"/>
</dbReference>
<feature type="compositionally biased region" description="Basic and acidic residues" evidence="12">
    <location>
        <begin position="351"/>
        <end position="378"/>
    </location>
</feature>
<feature type="compositionally biased region" description="Basic and acidic residues" evidence="12">
    <location>
        <begin position="212"/>
        <end position="227"/>
    </location>
</feature>
<dbReference type="InterPro" id="IPR016130">
    <property type="entry name" value="Tyr_Pase_AS"/>
</dbReference>
<keyword evidence="4" id="KW-0694">RNA-binding</keyword>
<dbReference type="PROSITE" id="PS50056">
    <property type="entry name" value="TYR_PHOSPHATASE_2"/>
    <property type="match status" value="1"/>
</dbReference>
<dbReference type="InterPro" id="IPR029021">
    <property type="entry name" value="Prot-tyrosine_phosphatase-like"/>
</dbReference>
<organism evidence="14 15">
    <name type="scientific">Perca fluviatilis</name>
    <name type="common">European perch</name>
    <dbReference type="NCBI Taxonomy" id="8168"/>
    <lineage>
        <taxon>Eukaryota</taxon>
        <taxon>Metazoa</taxon>
        <taxon>Chordata</taxon>
        <taxon>Craniata</taxon>
        <taxon>Vertebrata</taxon>
        <taxon>Euteleostomi</taxon>
        <taxon>Actinopterygii</taxon>
        <taxon>Neopterygii</taxon>
        <taxon>Teleostei</taxon>
        <taxon>Neoteleostei</taxon>
        <taxon>Acanthomorphata</taxon>
        <taxon>Eupercaria</taxon>
        <taxon>Perciformes</taxon>
        <taxon>Percoidei</taxon>
        <taxon>Percidae</taxon>
        <taxon>Percinae</taxon>
        <taxon>Perca</taxon>
    </lineage>
</organism>
<feature type="domain" description="Tyrosine specific protein phosphatases" evidence="13">
    <location>
        <begin position="107"/>
        <end position="176"/>
    </location>
</feature>
<comment type="similarity">
    <text evidence="2">Belongs to the protein-tyrosine phosphatase family. Non-receptor class dual specificity subfamily.</text>
</comment>
<dbReference type="SMART" id="SM00195">
    <property type="entry name" value="DSPc"/>
    <property type="match status" value="1"/>
</dbReference>
<dbReference type="GO" id="GO:0004721">
    <property type="term" value="F:phosphoprotein phosphatase activity"/>
    <property type="evidence" value="ECO:0007669"/>
    <property type="project" value="UniProtKB-KW"/>
</dbReference>
<evidence type="ECO:0000259" key="13">
    <source>
        <dbReference type="PROSITE" id="PS50056"/>
    </source>
</evidence>
<evidence type="ECO:0000313" key="15">
    <source>
        <dbReference type="Proteomes" id="UP000465112"/>
    </source>
</evidence>
<evidence type="ECO:0000256" key="3">
    <source>
        <dbReference type="ARBA" id="ARBA00022801"/>
    </source>
</evidence>
<dbReference type="InterPro" id="IPR000340">
    <property type="entry name" value="Dual-sp_phosphatase_cat-dom"/>
</dbReference>
<evidence type="ECO:0000256" key="4">
    <source>
        <dbReference type="ARBA" id="ARBA00022884"/>
    </source>
</evidence>
<dbReference type="PROSITE" id="PS00383">
    <property type="entry name" value="TYR_PHOSPHATASE_1"/>
    <property type="match status" value="1"/>
</dbReference>
<feature type="compositionally biased region" description="Pro residues" evidence="12">
    <location>
        <begin position="258"/>
        <end position="269"/>
    </location>
</feature>
<evidence type="ECO:0000256" key="2">
    <source>
        <dbReference type="ARBA" id="ARBA00008601"/>
    </source>
</evidence>
<dbReference type="FunFam" id="3.90.190.10:FF:000064">
    <property type="entry name" value="RNA/RNP complex-1-interacting phosphatase homolog"/>
    <property type="match status" value="1"/>
</dbReference>
<dbReference type="GO" id="GO:0004651">
    <property type="term" value="F:polynucleotide 5'-phosphatase activity"/>
    <property type="evidence" value="ECO:0007669"/>
    <property type="project" value="TreeGrafter"/>
</dbReference>
<evidence type="ECO:0000256" key="10">
    <source>
        <dbReference type="ARBA" id="ARBA00076572"/>
    </source>
</evidence>
<keyword evidence="15" id="KW-1185">Reference proteome</keyword>
<evidence type="ECO:0000256" key="11">
    <source>
        <dbReference type="ARBA" id="ARBA00080235"/>
    </source>
</evidence>
<evidence type="ECO:0000256" key="1">
    <source>
        <dbReference type="ARBA" id="ARBA00004123"/>
    </source>
</evidence>
<keyword evidence="3" id="KW-0378">Hydrolase</keyword>
<feature type="region of interest" description="Disordered" evidence="12">
    <location>
        <begin position="172"/>
        <end position="429"/>
    </location>
</feature>
<dbReference type="EMBL" id="VHII01000017">
    <property type="protein sequence ID" value="KAF1377950.1"/>
    <property type="molecule type" value="Genomic_DNA"/>
</dbReference>
<dbReference type="InterPro" id="IPR051029">
    <property type="entry name" value="mRNA_Capping_Enz/RNA_Phosphat"/>
</dbReference>
<protein>
    <recommendedName>
        <fullName evidence="9">RNA/RNP complex-1-interacting phosphatase</fullName>
    </recommendedName>
    <alternativeName>
        <fullName evidence="10">Dual specificity protein phosphatase 11</fullName>
    </alternativeName>
    <alternativeName>
        <fullName evidence="11">Phosphatase that interacts with RNA/RNP complex 1</fullName>
    </alternativeName>
</protein>